<dbReference type="PRINTS" id="PR01171">
    <property type="entry name" value="BCTLIPOCALIN"/>
</dbReference>
<dbReference type="PROSITE" id="PS51257">
    <property type="entry name" value="PROKAR_LIPOPROTEIN"/>
    <property type="match status" value="1"/>
</dbReference>
<proteinExistence type="inferred from homology"/>
<reference evidence="5 6" key="1">
    <citation type="submission" date="2020-07" db="EMBL/GenBank/DDBJ databases">
        <authorList>
            <person name="Feng X."/>
        </authorList>
    </citation>
    <scope>NUCLEOTIDE SEQUENCE [LARGE SCALE GENOMIC DNA]</scope>
    <source>
        <strain evidence="5 6">JCM14086</strain>
    </source>
</reference>
<sequence>MNHFLRNSPFLLLGLVLLSSCQSLPNNPPPTVKAVELDRYTGLWHEVARLPVFFQDEDERATAEYSLNDNGTIALVNTAIAPDGSTRSVTGHAVPVPGSENTRLEVTIDNFFAKIFGSSPDFGNYWIFKLESDYSVALVGSPNRKTLWLLAREPQIPDEQLRQYIDYASQLGFDTDKLILNNRPL</sequence>
<feature type="signal peptide" evidence="2">
    <location>
        <begin position="1"/>
        <end position="25"/>
    </location>
</feature>
<dbReference type="PANTHER" id="PTHR10612">
    <property type="entry name" value="APOLIPOPROTEIN D"/>
    <property type="match status" value="1"/>
</dbReference>
<dbReference type="InterPro" id="IPR000566">
    <property type="entry name" value="Lipocln_cytosolic_FA-bd_dom"/>
</dbReference>
<dbReference type="CDD" id="cd19438">
    <property type="entry name" value="lipocalin_Blc-like"/>
    <property type="match status" value="1"/>
</dbReference>
<evidence type="ECO:0000313" key="5">
    <source>
        <dbReference type="EMBL" id="MBC2604382.1"/>
    </source>
</evidence>
<evidence type="ECO:0000259" key="4">
    <source>
        <dbReference type="Pfam" id="PF08212"/>
    </source>
</evidence>
<evidence type="ECO:0000256" key="1">
    <source>
        <dbReference type="ARBA" id="ARBA00006889"/>
    </source>
</evidence>
<dbReference type="PIRSF" id="PIRSF036893">
    <property type="entry name" value="Lipocalin_ApoD"/>
    <property type="match status" value="1"/>
</dbReference>
<gene>
    <name evidence="5" type="ORF">H5P30_21590</name>
</gene>
<dbReference type="RefSeq" id="WP_185694993.1">
    <property type="nucleotide sequence ID" value="NZ_JACHVA010000143.1"/>
</dbReference>
<dbReference type="PROSITE" id="PS00213">
    <property type="entry name" value="LIPOCALIN"/>
    <property type="match status" value="1"/>
</dbReference>
<dbReference type="InterPro" id="IPR022271">
    <property type="entry name" value="Lipocalin_ApoD"/>
</dbReference>
<dbReference type="InterPro" id="IPR012674">
    <property type="entry name" value="Calycin"/>
</dbReference>
<dbReference type="InterPro" id="IPR022272">
    <property type="entry name" value="Lipocalin_CS"/>
</dbReference>
<dbReference type="GO" id="GO:0006950">
    <property type="term" value="P:response to stress"/>
    <property type="evidence" value="ECO:0007669"/>
    <property type="project" value="UniProtKB-ARBA"/>
</dbReference>
<dbReference type="SUPFAM" id="SSF50814">
    <property type="entry name" value="Lipocalins"/>
    <property type="match status" value="1"/>
</dbReference>
<keyword evidence="2" id="KW-0732">Signal</keyword>
<organism evidence="5 6">
    <name type="scientific">Puniceicoccus vermicola</name>
    <dbReference type="NCBI Taxonomy" id="388746"/>
    <lineage>
        <taxon>Bacteria</taxon>
        <taxon>Pseudomonadati</taxon>
        <taxon>Verrucomicrobiota</taxon>
        <taxon>Opitutia</taxon>
        <taxon>Puniceicoccales</taxon>
        <taxon>Puniceicoccaceae</taxon>
        <taxon>Puniceicoccus</taxon>
    </lineage>
</organism>
<protein>
    <submittedName>
        <fullName evidence="5">Lipocalin family protein</fullName>
    </submittedName>
</protein>
<keyword evidence="6" id="KW-1185">Reference proteome</keyword>
<accession>A0A7X1B2M7</accession>
<feature type="lipid moiety-binding region" description="N-palmitoyl cysteine" evidence="3">
    <location>
        <position position="21"/>
    </location>
</feature>
<keyword evidence="3" id="KW-0449">Lipoprotein</keyword>
<dbReference type="EMBL" id="JACHVA010000143">
    <property type="protein sequence ID" value="MBC2604382.1"/>
    <property type="molecule type" value="Genomic_DNA"/>
</dbReference>
<comment type="similarity">
    <text evidence="1 2">Belongs to the calycin superfamily. Lipocalin family.</text>
</comment>
<dbReference type="Gene3D" id="2.40.128.20">
    <property type="match status" value="1"/>
</dbReference>
<dbReference type="PANTHER" id="PTHR10612:SF34">
    <property type="entry name" value="APOLIPOPROTEIN D"/>
    <property type="match status" value="1"/>
</dbReference>
<dbReference type="Pfam" id="PF08212">
    <property type="entry name" value="Lipocalin_2"/>
    <property type="match status" value="1"/>
</dbReference>
<evidence type="ECO:0000313" key="6">
    <source>
        <dbReference type="Proteomes" id="UP000525652"/>
    </source>
</evidence>
<keyword evidence="3" id="KW-0564">Palmitate</keyword>
<dbReference type="Proteomes" id="UP000525652">
    <property type="component" value="Unassembled WGS sequence"/>
</dbReference>
<feature type="lipid moiety-binding region" description="S-diacylglycerol cysteine" evidence="3">
    <location>
        <position position="21"/>
    </location>
</feature>
<feature type="domain" description="Lipocalin/cytosolic fatty-acid binding" evidence="4">
    <location>
        <begin position="35"/>
        <end position="180"/>
    </location>
</feature>
<evidence type="ECO:0000256" key="3">
    <source>
        <dbReference type="PIRSR" id="PIRSR036893-52"/>
    </source>
</evidence>
<comment type="caution">
    <text evidence="5">The sequence shown here is derived from an EMBL/GenBank/DDBJ whole genome shotgun (WGS) entry which is preliminary data.</text>
</comment>
<dbReference type="InterPro" id="IPR047202">
    <property type="entry name" value="Lipocalin_Blc-like_dom"/>
</dbReference>
<name>A0A7X1B2M7_9BACT</name>
<evidence type="ECO:0000256" key="2">
    <source>
        <dbReference type="PIRNR" id="PIRNR036893"/>
    </source>
</evidence>
<dbReference type="InterPro" id="IPR002446">
    <property type="entry name" value="Lipocalin_bac"/>
</dbReference>
<dbReference type="AlphaFoldDB" id="A0A7X1B2M7"/>
<feature type="chain" id="PRO_5031673820" evidence="2">
    <location>
        <begin position="26"/>
        <end position="185"/>
    </location>
</feature>